<evidence type="ECO:0000313" key="1">
    <source>
        <dbReference type="EMBL" id="NOJ69911.1"/>
    </source>
</evidence>
<dbReference type="RefSeq" id="WP_171415273.1">
    <property type="nucleotide sequence ID" value="NZ_JABFOR010000004.1"/>
</dbReference>
<name>A0AAP6ZUA2_PAEAL</name>
<evidence type="ECO:0008006" key="3">
    <source>
        <dbReference type="Google" id="ProtNLM"/>
    </source>
</evidence>
<evidence type="ECO:0000313" key="2">
    <source>
        <dbReference type="Proteomes" id="UP000552038"/>
    </source>
</evidence>
<accession>A0AAP6ZUA2</accession>
<gene>
    <name evidence="1" type="ORF">HMI46_05025</name>
</gene>
<comment type="caution">
    <text evidence="1">The sequence shown here is derived from an EMBL/GenBank/DDBJ whole genome shotgun (WGS) entry which is preliminary data.</text>
</comment>
<reference evidence="1 2" key="1">
    <citation type="submission" date="2020-05" db="EMBL/GenBank/DDBJ databases">
        <title>Whole genome sequencing and identification of novel metabolites from Paenibacillus alvei strain JR949.</title>
        <authorList>
            <person name="Rajendhran J."/>
            <person name="Sree Pranav P."/>
            <person name="Mahalakshmi B."/>
            <person name="Karthikeyan R."/>
        </authorList>
    </citation>
    <scope>NUCLEOTIDE SEQUENCE [LARGE SCALE GENOMIC DNA]</scope>
    <source>
        <strain evidence="1 2">JR949</strain>
    </source>
</reference>
<organism evidence="1 2">
    <name type="scientific">Paenibacillus alvei</name>
    <name type="common">Bacillus alvei</name>
    <dbReference type="NCBI Taxonomy" id="44250"/>
    <lineage>
        <taxon>Bacteria</taxon>
        <taxon>Bacillati</taxon>
        <taxon>Bacillota</taxon>
        <taxon>Bacilli</taxon>
        <taxon>Bacillales</taxon>
        <taxon>Paenibacillaceae</taxon>
        <taxon>Paenibacillus</taxon>
    </lineage>
</organism>
<proteinExistence type="predicted"/>
<dbReference type="AlphaFoldDB" id="A0AAP6ZUA2"/>
<dbReference type="EMBL" id="JABFOR010000004">
    <property type="protein sequence ID" value="NOJ69911.1"/>
    <property type="molecule type" value="Genomic_DNA"/>
</dbReference>
<sequence>MDEINIQEIIDATQHTFGLEDYQLHTHELYREVNLFYETVYSLSMEWYPPLQMRESVEEGLNPEGTAVIQYDLASRQYTSVIFVQGKSYANSPTYPNIGLDEVIKWIERDTGLVYDKQFRLTQEQNNQYRFHECVNGVPVSPSGQIEIHFDEDGRLVQYSRYGLYASKSTIQKEAFTLSLEQVDPLAKQQLKLLEYPVYEEQRLIPLYGIEEIYMTNDGATIIPFEFIIHPGSKLNMDKVIEWEQTSTHHYEKADIEWQETYTLEQAIAREPHPDSFPITEDEQEKSIAAVIAGMSQLYPNDSGQWVLKTLHRHRGYIQAVLRVKKPNKCVFQRKLVLFIDAQRYVVVNAVDNLPFLHMFDEFQGAGKVIISRDEVYEMLKEKSLIELTPVYVYHPEQKKYILCGKLDCAYAVNAANSEIMELNSI</sequence>
<protein>
    <recommendedName>
        <fullName evidence="3">DUF4901 domain-containing protein</fullName>
    </recommendedName>
</protein>
<dbReference type="Proteomes" id="UP000552038">
    <property type="component" value="Unassembled WGS sequence"/>
</dbReference>